<reference evidence="9 10" key="1">
    <citation type="submission" date="2021-07" db="EMBL/GenBank/DDBJ databases">
        <title>The Aristolochia fimbriata genome: insights into angiosperm evolution, floral development and chemical biosynthesis.</title>
        <authorList>
            <person name="Jiao Y."/>
        </authorList>
    </citation>
    <scope>NUCLEOTIDE SEQUENCE [LARGE SCALE GENOMIC DNA]</scope>
    <source>
        <strain evidence="9">IBCAS-2021</strain>
        <tissue evidence="9">Leaf</tissue>
    </source>
</reference>
<sequence length="235" mass="27001">MDNIKLKLHHHDESTSSSDSDNDRPSLPSKRFRLFGRKKPVHSALGGGKSADIILWRNKQISSAILVVATVLWLLFEWLGYHLLTFVCHALIVSLGVLFCWSNVSCAINRSMPTFPEVVLPEDLFVSIALSLRYEMNRACTTFREVASGKDLKKFLMVIASLWVLSIIGSWFTFLTLIYMVFVILHTVPFLYEQHEDAVDTYAEKGWIEIKKQYKVLDEKLLQKIPKCAFKDKKF</sequence>
<evidence type="ECO:0000259" key="8">
    <source>
        <dbReference type="PROSITE" id="PS50845"/>
    </source>
</evidence>
<evidence type="ECO:0000256" key="5">
    <source>
        <dbReference type="ARBA" id="ARBA00023136"/>
    </source>
</evidence>
<dbReference type="PANTHER" id="PTHR10994:SF177">
    <property type="entry name" value="RETICULON-LIKE PROTEIN B15"/>
    <property type="match status" value="1"/>
</dbReference>
<feature type="region of interest" description="Disordered" evidence="7">
    <location>
        <begin position="1"/>
        <end position="30"/>
    </location>
</feature>
<dbReference type="PROSITE" id="PS50845">
    <property type="entry name" value="RETICULON"/>
    <property type="match status" value="1"/>
</dbReference>
<dbReference type="InterPro" id="IPR003388">
    <property type="entry name" value="Reticulon"/>
</dbReference>
<feature type="compositionally biased region" description="Low complexity" evidence="7">
    <location>
        <begin position="15"/>
        <end position="29"/>
    </location>
</feature>
<evidence type="ECO:0000256" key="7">
    <source>
        <dbReference type="SAM" id="MobiDB-lite"/>
    </source>
</evidence>
<evidence type="ECO:0000313" key="10">
    <source>
        <dbReference type="Proteomes" id="UP000825729"/>
    </source>
</evidence>
<dbReference type="GO" id="GO:0005789">
    <property type="term" value="C:endoplasmic reticulum membrane"/>
    <property type="evidence" value="ECO:0007669"/>
    <property type="project" value="UniProtKB-SubCell"/>
</dbReference>
<dbReference type="Pfam" id="PF02453">
    <property type="entry name" value="Reticulon"/>
    <property type="match status" value="1"/>
</dbReference>
<feature type="transmembrane region" description="Helical" evidence="6">
    <location>
        <begin position="155"/>
        <end position="185"/>
    </location>
</feature>
<keyword evidence="10" id="KW-1185">Reference proteome</keyword>
<protein>
    <recommendedName>
        <fullName evidence="6">Reticulon-like protein</fullName>
    </recommendedName>
</protein>
<feature type="transmembrane region" description="Helical" evidence="6">
    <location>
        <begin position="60"/>
        <end position="76"/>
    </location>
</feature>
<evidence type="ECO:0000256" key="2">
    <source>
        <dbReference type="ARBA" id="ARBA00022692"/>
    </source>
</evidence>
<evidence type="ECO:0000313" key="9">
    <source>
        <dbReference type="EMBL" id="KAG9443366.1"/>
    </source>
</evidence>
<organism evidence="9 10">
    <name type="scientific">Aristolochia fimbriata</name>
    <name type="common">White veined hardy Dutchman's pipe vine</name>
    <dbReference type="NCBI Taxonomy" id="158543"/>
    <lineage>
        <taxon>Eukaryota</taxon>
        <taxon>Viridiplantae</taxon>
        <taxon>Streptophyta</taxon>
        <taxon>Embryophyta</taxon>
        <taxon>Tracheophyta</taxon>
        <taxon>Spermatophyta</taxon>
        <taxon>Magnoliopsida</taxon>
        <taxon>Magnoliidae</taxon>
        <taxon>Piperales</taxon>
        <taxon>Aristolochiaceae</taxon>
        <taxon>Aristolochia</taxon>
    </lineage>
</organism>
<keyword evidence="3 6" id="KW-0256">Endoplasmic reticulum</keyword>
<dbReference type="AlphaFoldDB" id="A0AAV7E684"/>
<keyword evidence="5 6" id="KW-0472">Membrane</keyword>
<dbReference type="PANTHER" id="PTHR10994">
    <property type="entry name" value="RETICULON"/>
    <property type="match status" value="1"/>
</dbReference>
<evidence type="ECO:0000256" key="3">
    <source>
        <dbReference type="ARBA" id="ARBA00022824"/>
    </source>
</evidence>
<proteinExistence type="predicted"/>
<dbReference type="GO" id="GO:0009617">
    <property type="term" value="P:response to bacterium"/>
    <property type="evidence" value="ECO:0007669"/>
    <property type="project" value="InterPro"/>
</dbReference>
<name>A0AAV7E684_ARIFI</name>
<dbReference type="EMBL" id="JAINDJ010000006">
    <property type="protein sequence ID" value="KAG9443366.1"/>
    <property type="molecule type" value="Genomic_DNA"/>
</dbReference>
<feature type="domain" description="Reticulon" evidence="8">
    <location>
        <begin position="50"/>
        <end position="235"/>
    </location>
</feature>
<evidence type="ECO:0000256" key="1">
    <source>
        <dbReference type="ARBA" id="ARBA00004477"/>
    </source>
</evidence>
<gene>
    <name evidence="9" type="ORF">H6P81_014706</name>
</gene>
<accession>A0AAV7E684</accession>
<keyword evidence="2 6" id="KW-0812">Transmembrane</keyword>
<evidence type="ECO:0000256" key="4">
    <source>
        <dbReference type="ARBA" id="ARBA00022989"/>
    </source>
</evidence>
<comment type="subcellular location">
    <subcellularLocation>
        <location evidence="1 6">Endoplasmic reticulum membrane</location>
        <topology evidence="1 6">Multi-pass membrane protein</topology>
    </subcellularLocation>
</comment>
<dbReference type="Proteomes" id="UP000825729">
    <property type="component" value="Unassembled WGS sequence"/>
</dbReference>
<feature type="transmembrane region" description="Helical" evidence="6">
    <location>
        <begin position="82"/>
        <end position="102"/>
    </location>
</feature>
<evidence type="ECO:0000256" key="6">
    <source>
        <dbReference type="RuleBase" id="RU363132"/>
    </source>
</evidence>
<comment type="caution">
    <text evidence="9">The sequence shown here is derived from an EMBL/GenBank/DDBJ whole genome shotgun (WGS) entry which is preliminary data.</text>
</comment>
<keyword evidence="4 6" id="KW-1133">Transmembrane helix</keyword>
<dbReference type="InterPro" id="IPR045064">
    <property type="entry name" value="Reticulon-like"/>
</dbReference>